<protein>
    <recommendedName>
        <fullName evidence="8">Armadillo repeat-containing domain-containing protein</fullName>
    </recommendedName>
</protein>
<feature type="domain" description="Armadillo repeat-containing" evidence="8">
    <location>
        <begin position="76"/>
        <end position="296"/>
    </location>
</feature>
<keyword evidence="6 7" id="KW-0472">Membrane</keyword>
<keyword evidence="3" id="KW-1000">Mitochondrion outer membrane</keyword>
<dbReference type="EMBL" id="CATNWA010021725">
    <property type="protein sequence ID" value="CAI9623663.1"/>
    <property type="molecule type" value="Genomic_DNA"/>
</dbReference>
<keyword evidence="5" id="KW-0496">Mitochondrion</keyword>
<evidence type="ECO:0000256" key="3">
    <source>
        <dbReference type="ARBA" id="ARBA00022787"/>
    </source>
</evidence>
<accession>A0ABN9HRZ8</accession>
<dbReference type="InterPro" id="IPR051303">
    <property type="entry name" value="Armcx_regulator"/>
</dbReference>
<proteinExistence type="predicted"/>
<evidence type="ECO:0000313" key="10">
    <source>
        <dbReference type="Proteomes" id="UP001162483"/>
    </source>
</evidence>
<evidence type="ECO:0000256" key="5">
    <source>
        <dbReference type="ARBA" id="ARBA00023128"/>
    </source>
</evidence>
<reference evidence="9" key="1">
    <citation type="submission" date="2023-05" db="EMBL/GenBank/DDBJ databases">
        <authorList>
            <person name="Stuckert A."/>
        </authorList>
    </citation>
    <scope>NUCLEOTIDE SEQUENCE</scope>
</reference>
<dbReference type="Proteomes" id="UP001162483">
    <property type="component" value="Unassembled WGS sequence"/>
</dbReference>
<comment type="caution">
    <text evidence="9">The sequence shown here is derived from an EMBL/GenBank/DDBJ whole genome shotgun (WGS) entry which is preliminary data.</text>
</comment>
<dbReference type="SUPFAM" id="SSF48371">
    <property type="entry name" value="ARM repeat"/>
    <property type="match status" value="1"/>
</dbReference>
<dbReference type="InterPro" id="IPR016024">
    <property type="entry name" value="ARM-type_fold"/>
</dbReference>
<dbReference type="Pfam" id="PF04826">
    <property type="entry name" value="Arm_2"/>
    <property type="match status" value="1"/>
</dbReference>
<name>A0ABN9HRZ8_9NEOB</name>
<gene>
    <name evidence="9" type="ORF">SPARVUS_LOCUS16512623</name>
</gene>
<dbReference type="PANTHER" id="PTHR15712:SF23">
    <property type="entry name" value="ARMADILLO REPEAT CONTAINING 10"/>
    <property type="match status" value="1"/>
</dbReference>
<comment type="subcellular location">
    <subcellularLocation>
        <location evidence="1">Mitochondrion outer membrane</location>
        <topology evidence="1">Single-pass membrane protein</topology>
    </subcellularLocation>
</comment>
<evidence type="ECO:0000256" key="7">
    <source>
        <dbReference type="SAM" id="Phobius"/>
    </source>
</evidence>
<evidence type="ECO:0000259" key="8">
    <source>
        <dbReference type="Pfam" id="PF04826"/>
    </source>
</evidence>
<dbReference type="PANTHER" id="PTHR15712">
    <property type="entry name" value="ARMADILLO REPEAT CONTAINING PROTEIN"/>
    <property type="match status" value="1"/>
</dbReference>
<evidence type="ECO:0000256" key="4">
    <source>
        <dbReference type="ARBA" id="ARBA00022989"/>
    </source>
</evidence>
<dbReference type="InterPro" id="IPR006911">
    <property type="entry name" value="ARM-rpt_dom"/>
</dbReference>
<evidence type="ECO:0000256" key="6">
    <source>
        <dbReference type="ARBA" id="ARBA00023136"/>
    </source>
</evidence>
<dbReference type="Gene3D" id="1.25.10.10">
    <property type="entry name" value="Leucine-rich Repeat Variant"/>
    <property type="match status" value="1"/>
</dbReference>
<keyword evidence="10" id="KW-1185">Reference proteome</keyword>
<keyword evidence="4 7" id="KW-1133">Transmembrane helix</keyword>
<feature type="transmembrane region" description="Helical" evidence="7">
    <location>
        <begin position="6"/>
        <end position="28"/>
    </location>
</feature>
<dbReference type="InterPro" id="IPR011989">
    <property type="entry name" value="ARM-like"/>
</dbReference>
<organism evidence="9 10">
    <name type="scientific">Staurois parvus</name>
    <dbReference type="NCBI Taxonomy" id="386267"/>
    <lineage>
        <taxon>Eukaryota</taxon>
        <taxon>Metazoa</taxon>
        <taxon>Chordata</taxon>
        <taxon>Craniata</taxon>
        <taxon>Vertebrata</taxon>
        <taxon>Euteleostomi</taxon>
        <taxon>Amphibia</taxon>
        <taxon>Batrachia</taxon>
        <taxon>Anura</taxon>
        <taxon>Neobatrachia</taxon>
        <taxon>Ranoidea</taxon>
        <taxon>Ranidae</taxon>
        <taxon>Staurois</taxon>
    </lineage>
</organism>
<evidence type="ECO:0000313" key="9">
    <source>
        <dbReference type="EMBL" id="CAI9623663.1"/>
    </source>
</evidence>
<keyword evidence="2 7" id="KW-0812">Transmembrane</keyword>
<sequence>MLPAGGLTRGLVGLALGAGLCYCAYRILAGKGRGKKKELVTGGSLLERVSNMTVVQSVQSGGAVQMENIPTSASNLEPHHLKALLEMLESNVNDSSVLKQALVTLCNSAAFSAKHDIIRNFNGIKIIGRFLLHPCPIIKTKALNALNNLSMNLKNQEQIKDFLCDVCNEIKSSSLNSEVQLAGLRLAINMSVTNNYHEYLVDYIPCFFTLLVDGEEATKMHTLKVLVNLSANLSMTTALLSSKAPASLSNLFGSKTNRDILIRAMTFAANLSENLDRQQHSNGQCHYEENSLYALLFRGQTVFQRNLVALLQHPDKDIKEHVARFVCPQKLN</sequence>
<evidence type="ECO:0000256" key="2">
    <source>
        <dbReference type="ARBA" id="ARBA00022692"/>
    </source>
</evidence>
<evidence type="ECO:0000256" key="1">
    <source>
        <dbReference type="ARBA" id="ARBA00004572"/>
    </source>
</evidence>